<dbReference type="GO" id="GO:0000703">
    <property type="term" value="F:oxidized pyrimidine nucleobase lesion DNA N-glycosylase activity"/>
    <property type="evidence" value="ECO:0007669"/>
    <property type="project" value="TreeGrafter"/>
</dbReference>
<comment type="similarity">
    <text evidence="2">Belongs to the Nth/MutY family.</text>
</comment>
<dbReference type="PIRSF" id="PIRSF001435">
    <property type="entry name" value="Nth"/>
    <property type="match status" value="1"/>
</dbReference>
<name>A0A516AGV5_CRYCO</name>
<sequence length="174" mass="19157">MAPQNRDNITFEATADIIKKAPTAEEVLALAPESLEASCKKTRFAARKAKAIREATKILVEKYGGDLPQTMKELTGLPGIGTKSAAFLMMVCWGKVEAAKVDVHVHRICNRLGWVSTTTEEKTRLELESWLPRSHWGVDGLKQFVGFGQEICTAQKPKCSDCAVKERCPSAKLP</sequence>
<keyword evidence="6" id="KW-0408">Iron</keyword>
<keyword evidence="5" id="KW-0378">Hydrolase</keyword>
<dbReference type="Gene3D" id="1.10.340.30">
    <property type="entry name" value="Hypothetical protein, domain 2"/>
    <property type="match status" value="1"/>
</dbReference>
<dbReference type="GO" id="GO:0003906">
    <property type="term" value="F:DNA-(apurinic or apyrimidinic site) endonuclease activity"/>
    <property type="evidence" value="ECO:0007669"/>
    <property type="project" value="TreeGrafter"/>
</dbReference>
<reference evidence="12" key="1">
    <citation type="journal article" date="2019" name="Microorganisms">
        <title>DNA Damage Response Pathways in Dinoflagellates.</title>
        <authorList>
            <person name="Li C."/>
            <person name="Wong J."/>
        </authorList>
    </citation>
    <scope>NUCLEOTIDE SEQUENCE</scope>
</reference>
<dbReference type="InterPro" id="IPR023170">
    <property type="entry name" value="HhH_base_excis_C"/>
</dbReference>
<dbReference type="InterPro" id="IPR004035">
    <property type="entry name" value="Endouclease-III_FeS-bd_BS"/>
</dbReference>
<keyword evidence="8" id="KW-0234">DNA repair</keyword>
<accession>A0A516AGV5</accession>
<dbReference type="SMART" id="SM00525">
    <property type="entry name" value="FES"/>
    <property type="match status" value="1"/>
</dbReference>
<dbReference type="GO" id="GO:0006285">
    <property type="term" value="P:base-excision repair, AP site formation"/>
    <property type="evidence" value="ECO:0007669"/>
    <property type="project" value="TreeGrafter"/>
</dbReference>
<dbReference type="Pfam" id="PF00730">
    <property type="entry name" value="HhH-GPD"/>
    <property type="match status" value="1"/>
</dbReference>
<dbReference type="PANTHER" id="PTHR43286">
    <property type="entry name" value="ENDONUCLEASE III-LIKE PROTEIN 1"/>
    <property type="match status" value="1"/>
</dbReference>
<comment type="cofactor">
    <cofactor evidence="1">
        <name>[4Fe-4S] cluster</name>
        <dbReference type="ChEBI" id="CHEBI:49883"/>
    </cofactor>
</comment>
<dbReference type="InterPro" id="IPR011257">
    <property type="entry name" value="DNA_glycosylase"/>
</dbReference>
<evidence type="ECO:0000256" key="6">
    <source>
        <dbReference type="ARBA" id="ARBA00023004"/>
    </source>
</evidence>
<evidence type="ECO:0000256" key="9">
    <source>
        <dbReference type="ARBA" id="ARBA00023239"/>
    </source>
</evidence>
<dbReference type="GO" id="GO:0046872">
    <property type="term" value="F:metal ion binding"/>
    <property type="evidence" value="ECO:0007669"/>
    <property type="project" value="UniProtKB-KW"/>
</dbReference>
<keyword evidence="7" id="KW-0411">Iron-sulfur</keyword>
<evidence type="ECO:0000313" key="12">
    <source>
        <dbReference type="EMBL" id="QDO16537.1"/>
    </source>
</evidence>
<evidence type="ECO:0000256" key="5">
    <source>
        <dbReference type="ARBA" id="ARBA00022801"/>
    </source>
</evidence>
<keyword evidence="3" id="KW-0479">Metal-binding</keyword>
<dbReference type="SUPFAM" id="SSF48150">
    <property type="entry name" value="DNA-glycosylase"/>
    <property type="match status" value="1"/>
</dbReference>
<keyword evidence="9" id="KW-0456">Lyase</keyword>
<dbReference type="GO" id="GO:0006289">
    <property type="term" value="P:nucleotide-excision repair"/>
    <property type="evidence" value="ECO:0007669"/>
    <property type="project" value="TreeGrafter"/>
</dbReference>
<evidence type="ECO:0000256" key="3">
    <source>
        <dbReference type="ARBA" id="ARBA00022723"/>
    </source>
</evidence>
<dbReference type="AlphaFoldDB" id="A0A516AGV5"/>
<dbReference type="InterPro" id="IPR003265">
    <property type="entry name" value="HhH-GPD_domain"/>
</dbReference>
<keyword evidence="12" id="KW-0540">Nuclease</keyword>
<keyword evidence="4" id="KW-0227">DNA damage</keyword>
<keyword evidence="10" id="KW-0326">Glycosidase</keyword>
<keyword evidence="12" id="KW-0255">Endonuclease</keyword>
<organism evidence="12">
    <name type="scientific">Crypthecodinium cohnii</name>
    <name type="common">Dinoflagellate</name>
    <name type="synonym">Glenodinium cohnii</name>
    <dbReference type="NCBI Taxonomy" id="2866"/>
    <lineage>
        <taxon>Eukaryota</taxon>
        <taxon>Sar</taxon>
        <taxon>Alveolata</taxon>
        <taxon>Dinophyceae</taxon>
        <taxon>Gonyaulacales</taxon>
        <taxon>Crypthecodiniaceae</taxon>
        <taxon>Crypthecodinium</taxon>
    </lineage>
</organism>
<evidence type="ECO:0000256" key="2">
    <source>
        <dbReference type="ARBA" id="ARBA00008343"/>
    </source>
</evidence>
<evidence type="ECO:0000256" key="7">
    <source>
        <dbReference type="ARBA" id="ARBA00023014"/>
    </source>
</evidence>
<dbReference type="GO" id="GO:0016829">
    <property type="term" value="F:lyase activity"/>
    <property type="evidence" value="ECO:0007669"/>
    <property type="project" value="UniProtKB-KW"/>
</dbReference>
<evidence type="ECO:0000259" key="11">
    <source>
        <dbReference type="SMART" id="SM00478"/>
    </source>
</evidence>
<dbReference type="CDD" id="cd00056">
    <property type="entry name" value="ENDO3c"/>
    <property type="match status" value="1"/>
</dbReference>
<dbReference type="PANTHER" id="PTHR43286:SF1">
    <property type="entry name" value="ENDONUCLEASE III-LIKE PROTEIN 1"/>
    <property type="match status" value="1"/>
</dbReference>
<protein>
    <submittedName>
        <fullName evidence="12">Endonuclease III-like protein 1</fullName>
    </submittedName>
</protein>
<evidence type="ECO:0000256" key="4">
    <source>
        <dbReference type="ARBA" id="ARBA00022763"/>
    </source>
</evidence>
<feature type="domain" description="HhH-GPD" evidence="11">
    <location>
        <begin position="1"/>
        <end position="150"/>
    </location>
</feature>
<dbReference type="InterPro" id="IPR003651">
    <property type="entry name" value="Endonuclease3_FeS-loop_motif"/>
</dbReference>
<evidence type="ECO:0000256" key="1">
    <source>
        <dbReference type="ARBA" id="ARBA00001966"/>
    </source>
</evidence>
<dbReference type="GO" id="GO:0051539">
    <property type="term" value="F:4 iron, 4 sulfur cluster binding"/>
    <property type="evidence" value="ECO:0007669"/>
    <property type="project" value="InterPro"/>
</dbReference>
<dbReference type="EMBL" id="MN126070">
    <property type="protein sequence ID" value="QDO16537.1"/>
    <property type="molecule type" value="mRNA"/>
</dbReference>
<evidence type="ECO:0000256" key="10">
    <source>
        <dbReference type="ARBA" id="ARBA00023295"/>
    </source>
</evidence>
<dbReference type="SMART" id="SM00478">
    <property type="entry name" value="ENDO3c"/>
    <property type="match status" value="1"/>
</dbReference>
<proteinExistence type="evidence at transcript level"/>
<dbReference type="Gene3D" id="1.10.1670.10">
    <property type="entry name" value="Helix-hairpin-Helix base-excision DNA repair enzymes (C-terminal)"/>
    <property type="match status" value="1"/>
</dbReference>
<evidence type="ECO:0000256" key="8">
    <source>
        <dbReference type="ARBA" id="ARBA00023204"/>
    </source>
</evidence>
<dbReference type="GO" id="GO:0005634">
    <property type="term" value="C:nucleus"/>
    <property type="evidence" value="ECO:0007669"/>
    <property type="project" value="TreeGrafter"/>
</dbReference>
<dbReference type="PROSITE" id="PS00764">
    <property type="entry name" value="ENDONUCLEASE_III_1"/>
    <property type="match status" value="1"/>
</dbReference>